<organism evidence="2 3">
    <name type="scientific">Euplotes crassus</name>
    <dbReference type="NCBI Taxonomy" id="5936"/>
    <lineage>
        <taxon>Eukaryota</taxon>
        <taxon>Sar</taxon>
        <taxon>Alveolata</taxon>
        <taxon>Ciliophora</taxon>
        <taxon>Intramacronucleata</taxon>
        <taxon>Spirotrichea</taxon>
        <taxon>Hypotrichia</taxon>
        <taxon>Euplotida</taxon>
        <taxon>Euplotidae</taxon>
        <taxon>Moneuplotes</taxon>
    </lineage>
</organism>
<feature type="compositionally biased region" description="Basic residues" evidence="1">
    <location>
        <begin position="28"/>
        <end position="46"/>
    </location>
</feature>
<protein>
    <submittedName>
        <fullName evidence="2">Uncharacterized protein</fullName>
    </submittedName>
</protein>
<evidence type="ECO:0000313" key="3">
    <source>
        <dbReference type="Proteomes" id="UP001295684"/>
    </source>
</evidence>
<evidence type="ECO:0000313" key="2">
    <source>
        <dbReference type="EMBL" id="CAI2369631.1"/>
    </source>
</evidence>
<dbReference type="EMBL" id="CAMPGE010010785">
    <property type="protein sequence ID" value="CAI2369631.1"/>
    <property type="molecule type" value="Genomic_DNA"/>
</dbReference>
<feature type="region of interest" description="Disordered" evidence="1">
    <location>
        <begin position="496"/>
        <end position="561"/>
    </location>
</feature>
<feature type="compositionally biased region" description="Basic and acidic residues" evidence="1">
    <location>
        <begin position="236"/>
        <end position="250"/>
    </location>
</feature>
<keyword evidence="3" id="KW-1185">Reference proteome</keyword>
<feature type="region of interest" description="Disordered" evidence="1">
    <location>
        <begin position="22"/>
        <end position="47"/>
    </location>
</feature>
<feature type="compositionally biased region" description="Basic and acidic residues" evidence="1">
    <location>
        <begin position="534"/>
        <end position="547"/>
    </location>
</feature>
<feature type="compositionally biased region" description="Polar residues" evidence="1">
    <location>
        <begin position="507"/>
        <end position="519"/>
    </location>
</feature>
<accession>A0AAD1UKP8</accession>
<evidence type="ECO:0000256" key="1">
    <source>
        <dbReference type="SAM" id="MobiDB-lite"/>
    </source>
</evidence>
<sequence>MCQTQCKSTIDKFPPLPEAIKSLNKSHASQRRKKKDQKKYKIRWQPHPKDNEDYMTFDCLSPDQTQRNNWKIIHDLIILKSSNEYKKIIEALRRKDDQPAYLKLFLKARNRNLNPCRSKADNTLSELSRTAKEVYKIRYKDGSRKKRVKKPTIEKSMRLKVEREIIPKASFLMENLAPLRKKNTMQFNDLPLPQKAESVKNKSLSSCESSQSYGGYQINIKADNEFKKSRASIIPKQHEGQKEIKDESKESGGTSKDPTESLVTSSLSNTSSYTSSKVSRNEDFLKGSEQQKLEFMKICHLETFTRRRSNLDNIRTKIKPHKEMKARVARKSRKTLLKSEFSQMVNEIRVRHNLVRGSKIYKKKTIISKLGFIKPHRVGNKSSQKEFNALLRKNGSTFFSSKQMIKPLDFIKLKRTNTQGPIEANPKNLIEKENEKKNHRRESVSNYSILSIQKEKDQMANRMNSIIQKSPTLSRYKRRSTFMSRLPQTIKKVMNLQVSKPPERRNSFQSGILSLNPNGEDSDELSAIESEENSDSKEKNQSTKKETSSITPKLKGKDRSKAYQRAYRNLKQKFFKEIKVENSIGKVGGHSNKYLYKKDLKLYDKDSTKIFGNTTIDTTYVHQKIEALKSINGKMVGDMMKVLRNKHKRNKHCKRRLLSSHISPKISINTPSQIQVYKSRRRKRPLQASKELSMNTFSSIRSIRQSTKSKINSNIKTKIETPASYRKNFNSPILKLSQRNTQFSNAIPDSEDQTPQIRFMSAHTIERRPIQSRNVSNMHLSQFSPIHHTARAQLFALKKLKKCNRDEIDSKKSPKAADRSHLKNVFFSPTVEKLKKKPRIIISKEHTKHSILSEGAIKSSLCSKRRAVNPAFRCKKKISNVKRRILSPKCAINNSLLLNKDLKELDHYGDSNTIASKIMENPRSTDQSNTRRDMDIHDTFAITSPGLILA</sequence>
<name>A0AAD1UKP8_EUPCR</name>
<feature type="compositionally biased region" description="Low complexity" evidence="1">
    <location>
        <begin position="260"/>
        <end position="278"/>
    </location>
</feature>
<feature type="compositionally biased region" description="Acidic residues" evidence="1">
    <location>
        <begin position="520"/>
        <end position="533"/>
    </location>
</feature>
<feature type="region of interest" description="Disordered" evidence="1">
    <location>
        <begin position="232"/>
        <end position="282"/>
    </location>
</feature>
<proteinExistence type="predicted"/>
<gene>
    <name evidence="2" type="ORF">ECRASSUSDP1_LOCUS10934</name>
</gene>
<reference evidence="2" key="1">
    <citation type="submission" date="2023-07" db="EMBL/GenBank/DDBJ databases">
        <authorList>
            <consortium name="AG Swart"/>
            <person name="Singh M."/>
            <person name="Singh A."/>
            <person name="Seah K."/>
            <person name="Emmerich C."/>
        </authorList>
    </citation>
    <scope>NUCLEOTIDE SEQUENCE</scope>
    <source>
        <strain evidence="2">DP1</strain>
    </source>
</reference>
<dbReference type="Proteomes" id="UP001295684">
    <property type="component" value="Unassembled WGS sequence"/>
</dbReference>
<dbReference type="AlphaFoldDB" id="A0AAD1UKP8"/>
<comment type="caution">
    <text evidence="2">The sequence shown here is derived from an EMBL/GenBank/DDBJ whole genome shotgun (WGS) entry which is preliminary data.</text>
</comment>